<dbReference type="EMBL" id="GBHO01018982">
    <property type="protein sequence ID" value="JAG24622.1"/>
    <property type="molecule type" value="Transcribed_RNA"/>
</dbReference>
<dbReference type="InterPro" id="IPR043502">
    <property type="entry name" value="DNA/RNA_pol_sf"/>
</dbReference>
<dbReference type="EMBL" id="GBHO01018989">
    <property type="protein sequence ID" value="JAG24615.1"/>
    <property type="molecule type" value="Transcribed_RNA"/>
</dbReference>
<dbReference type="EMBL" id="GBHO01018986">
    <property type="protein sequence ID" value="JAG24618.1"/>
    <property type="molecule type" value="Transcribed_RNA"/>
</dbReference>
<dbReference type="PANTHER" id="PTHR19446">
    <property type="entry name" value="REVERSE TRANSCRIPTASES"/>
    <property type="match status" value="1"/>
</dbReference>
<dbReference type="Gene3D" id="3.60.10.10">
    <property type="entry name" value="Endonuclease/exonuclease/phosphatase"/>
    <property type="match status" value="1"/>
</dbReference>
<proteinExistence type="predicted"/>
<dbReference type="SUPFAM" id="SSF56219">
    <property type="entry name" value="DNase I-like"/>
    <property type="match status" value="1"/>
</dbReference>
<dbReference type="Pfam" id="PF00078">
    <property type="entry name" value="RVT_1"/>
    <property type="match status" value="1"/>
</dbReference>
<evidence type="ECO:0000313" key="7">
    <source>
        <dbReference type="EMBL" id="JAG19578.1"/>
    </source>
</evidence>
<evidence type="ECO:0000313" key="10">
    <source>
        <dbReference type="EMBL" id="JAG24615.1"/>
    </source>
</evidence>
<evidence type="ECO:0000313" key="13">
    <source>
        <dbReference type="EMBL" id="JAG24619.1"/>
    </source>
</evidence>
<dbReference type="InterPro" id="IPR036691">
    <property type="entry name" value="Endo/exonu/phosph_ase_sf"/>
</dbReference>
<dbReference type="CDD" id="cd01650">
    <property type="entry name" value="RT_nLTR_like"/>
    <property type="match status" value="1"/>
</dbReference>
<reference evidence="15" key="1">
    <citation type="journal article" date="2014" name="PLoS ONE">
        <title>Transcriptome-Based Identification of ABC Transporters in the Western Tarnished Plant Bug Lygus hesperus.</title>
        <authorList>
            <person name="Hull J.J."/>
            <person name="Chaney K."/>
            <person name="Geib S.M."/>
            <person name="Fabrick J.A."/>
            <person name="Brent C.S."/>
            <person name="Walsh D."/>
            <person name="Lavine L.C."/>
        </authorList>
    </citation>
    <scope>NUCLEOTIDE SEQUENCE</scope>
</reference>
<evidence type="ECO:0000313" key="6">
    <source>
        <dbReference type="EMBL" id="JAG19577.1"/>
    </source>
</evidence>
<keyword evidence="15" id="KW-0548">Nucleotidyltransferase</keyword>
<evidence type="ECO:0000313" key="5">
    <source>
        <dbReference type="EMBL" id="JAG05335.1"/>
    </source>
</evidence>
<dbReference type="EMBL" id="GBHO01038275">
    <property type="protein sequence ID" value="JAG05329.1"/>
    <property type="molecule type" value="Transcribed_RNA"/>
</dbReference>
<dbReference type="EMBL" id="GBHO01038269">
    <property type="protein sequence ID" value="JAG05335.1"/>
    <property type="molecule type" value="Transcribed_RNA"/>
</dbReference>
<keyword evidence="15" id="KW-0695">RNA-directed DNA polymerase</keyword>
<evidence type="ECO:0000313" key="12">
    <source>
        <dbReference type="EMBL" id="JAG24618.1"/>
    </source>
</evidence>
<dbReference type="EMBL" id="GBHO01024027">
    <property type="protein sequence ID" value="JAG19577.1"/>
    <property type="molecule type" value="Transcribed_RNA"/>
</dbReference>
<accession>A0A0A9YPH7</accession>
<keyword evidence="15" id="KW-0808">Transferase</keyword>
<dbReference type="EMBL" id="GBHO01038274">
    <property type="protein sequence ID" value="JAG05330.1"/>
    <property type="molecule type" value="Transcribed_RNA"/>
</dbReference>
<evidence type="ECO:0000313" key="3">
    <source>
        <dbReference type="EMBL" id="JAG05330.1"/>
    </source>
</evidence>
<dbReference type="EMBL" id="GBHO01012164">
    <property type="protein sequence ID" value="JAG31440.1"/>
    <property type="molecule type" value="Transcribed_RNA"/>
</dbReference>
<dbReference type="EMBL" id="GBHO01024025">
    <property type="protein sequence ID" value="JAG19579.1"/>
    <property type="molecule type" value="Transcribed_RNA"/>
</dbReference>
<dbReference type="InterPro" id="IPR000477">
    <property type="entry name" value="RT_dom"/>
</dbReference>
<dbReference type="SUPFAM" id="SSF56672">
    <property type="entry name" value="DNA/RNA polymerases"/>
    <property type="match status" value="1"/>
</dbReference>
<evidence type="ECO:0000313" key="11">
    <source>
        <dbReference type="EMBL" id="JAG24616.1"/>
    </source>
</evidence>
<dbReference type="EMBL" id="GBHO01018985">
    <property type="protein sequence ID" value="JAG24619.1"/>
    <property type="molecule type" value="Transcribed_RNA"/>
</dbReference>
<evidence type="ECO:0000313" key="4">
    <source>
        <dbReference type="EMBL" id="JAG05331.1"/>
    </source>
</evidence>
<evidence type="ECO:0000313" key="9">
    <source>
        <dbReference type="EMBL" id="JAG19581.1"/>
    </source>
</evidence>
<dbReference type="EMBL" id="GBHO01024023">
    <property type="protein sequence ID" value="JAG19581.1"/>
    <property type="molecule type" value="Transcribed_RNA"/>
</dbReference>
<organism evidence="15">
    <name type="scientific">Lygus hesperus</name>
    <name type="common">Western plant bug</name>
    <dbReference type="NCBI Taxonomy" id="30085"/>
    <lineage>
        <taxon>Eukaryota</taxon>
        <taxon>Metazoa</taxon>
        <taxon>Ecdysozoa</taxon>
        <taxon>Arthropoda</taxon>
        <taxon>Hexapoda</taxon>
        <taxon>Insecta</taxon>
        <taxon>Pterygota</taxon>
        <taxon>Neoptera</taxon>
        <taxon>Paraneoptera</taxon>
        <taxon>Hemiptera</taxon>
        <taxon>Heteroptera</taxon>
        <taxon>Panheteroptera</taxon>
        <taxon>Cimicomorpha</taxon>
        <taxon>Miridae</taxon>
        <taxon>Mirini</taxon>
        <taxon>Lygus</taxon>
    </lineage>
</organism>
<name>A0A0A9YPH7_LYGHE</name>
<evidence type="ECO:0000313" key="15">
    <source>
        <dbReference type="EMBL" id="JAG31440.1"/>
    </source>
</evidence>
<evidence type="ECO:0000259" key="1">
    <source>
        <dbReference type="PROSITE" id="PS50878"/>
    </source>
</evidence>
<dbReference type="EMBL" id="GBHO01018988">
    <property type="protein sequence ID" value="JAG24616.1"/>
    <property type="molecule type" value="Transcribed_RNA"/>
</dbReference>
<dbReference type="Pfam" id="PF03372">
    <property type="entry name" value="Exo_endo_phos"/>
    <property type="match status" value="1"/>
</dbReference>
<dbReference type="PROSITE" id="PS50878">
    <property type="entry name" value="RT_POL"/>
    <property type="match status" value="1"/>
</dbReference>
<sequence>MNTEDQHTDGSPGFSPFEVEMNTSSPTYDTLSDYVSKFNIAENLFILHMNIRSLSRNLDEVLGWLESERTKPDFLIFTETFHDSSTKVTNIPGYISFQSENPRNRNDGVVIYANDTITCKSINLTMTGATGLSVYFQLGLETFAVTGVYRTPSRVQTEIGLFISQLESGLGAITADHSFVLGDMNLDLLSNHDSIDSYNDTLLALGYIGLINEPTRVQGTTKTAIDHIFARSKSLKLSPAIIKSTITDHFSTALILPPNIRLKRKRSHHLKKVDHDVLRELLSRTDWSSVLNTTDVNIAANEFVHIITSTVSMATVNKKIPSREVKLTPWITRGLIKSIRIRDKLKKRSVQNPLDQNLKDRANRYRNAVKDMIRAAKKRYFAGEITKAEGNSKKTWDTIKTAILGTNQTNRVECPLVKEISKTKNASDKEARKIACDALNSYFSQVGKKLTAKFINNRTSKSPTSNIARGTAFTIRSMSDNDLEKILQSMKGKSSPGIDGIQLDLIKNHISVLKNPLLHIYNLSLFTAVFPEVFKAAKVVPIYKGGPVGELGNYRPISMLSTLSKILEKFVKNQLYSYLEENKILNARQFGFRKNVGVNEALFALTTDLYSIRDTNKKGVLIMLDIAKAFDAIHRESLMYKLQELGILGPPLEWIRSYLTNRKQVVSIGDSTSEERYNEFGVVQGSTLGPLLFLMYINEVAHFDLPNTKLYLFADDTAVLVEGDTWEDVFRNANRTINLVGKWFYDNYLTLNTSKTKLILYGGNKSLVQESNLCIRLHTCEPNDGCSCAPIERVTMHKYLGLVLDEELNWKPHIDYTHDKVKKFMYIFYNIRHSLPKESIKLVYYTMLQSVLQYGIIAWGGTYSSHINKLHVRQKIIIKIMLSLPRRTPSVNLFDIAKIFTIKQLYIKNLLLQFHKQPQIIETQHTPMYTTRYIAAGNVIAPRPRLTLTTHSPKFIVHLLHRALDSQMKLPQKHSRPNYKRQILTWLVKTGVSGCEALLTSAYVG</sequence>
<gene>
    <name evidence="15" type="primary">RTase_92</name>
    <name evidence="4" type="synonym">RTase_1</name>
    <name evidence="7" type="synonym">RTase_116</name>
    <name evidence="6" type="synonym">RTase_117</name>
    <name evidence="3" type="synonym">RTase_26</name>
    <name evidence="9" type="synonym">RTase_33</name>
    <name evidence="2" type="synonym">RTase_34</name>
    <name evidence="14" type="synonym">RTase_37</name>
    <name evidence="5" type="synonym">RTase_58</name>
    <name evidence="11" type="synonym">RTase_7</name>
    <name evidence="8" type="synonym">RTase_76</name>
    <name evidence="10" type="synonym">RTase_8</name>
    <name evidence="12" type="synonym">RTase_90</name>
    <name evidence="13" type="synonym">RTase_91</name>
    <name evidence="2" type="ORF">CM83_70827</name>
    <name evidence="3" type="ORF">CM83_70829</name>
    <name evidence="4" type="ORF">CM83_70833</name>
    <name evidence="5" type="ORF">CM83_70843</name>
    <name evidence="10" type="ORF">CM83_70850</name>
    <name evidence="11" type="ORF">CM83_70854</name>
    <name evidence="12" type="ORF">CM83_70860</name>
    <name evidence="13" type="ORF">CM83_70862</name>
    <name evidence="15" type="ORF">CM83_70866</name>
    <name evidence="14" type="ORF">CM83_70870</name>
    <name evidence="7" type="ORF">CM83_70881</name>
    <name evidence="6" type="ORF">CM83_70887</name>
    <name evidence="8" type="ORF">CM83_70894</name>
    <name evidence="9" type="ORF">CM83_70900</name>
</gene>
<dbReference type="AlphaFoldDB" id="A0A0A9YPH7"/>
<evidence type="ECO:0000313" key="14">
    <source>
        <dbReference type="EMBL" id="JAG24622.1"/>
    </source>
</evidence>
<reference evidence="15" key="2">
    <citation type="submission" date="2014-07" db="EMBL/GenBank/DDBJ databases">
        <authorList>
            <person name="Hull J."/>
        </authorList>
    </citation>
    <scope>NUCLEOTIDE SEQUENCE</scope>
</reference>
<dbReference type="EMBL" id="GBHO01038273">
    <property type="protein sequence ID" value="JAG05331.1"/>
    <property type="molecule type" value="Transcribed_RNA"/>
</dbReference>
<feature type="domain" description="Reverse transcriptase" evidence="1">
    <location>
        <begin position="523"/>
        <end position="804"/>
    </location>
</feature>
<dbReference type="GO" id="GO:0003964">
    <property type="term" value="F:RNA-directed DNA polymerase activity"/>
    <property type="evidence" value="ECO:0007669"/>
    <property type="project" value="UniProtKB-KW"/>
</dbReference>
<evidence type="ECO:0000313" key="2">
    <source>
        <dbReference type="EMBL" id="JAG05329.1"/>
    </source>
</evidence>
<dbReference type="EMBL" id="GBHO01024026">
    <property type="protein sequence ID" value="JAG19578.1"/>
    <property type="molecule type" value="Transcribed_RNA"/>
</dbReference>
<dbReference type="InterPro" id="IPR005135">
    <property type="entry name" value="Endo/exonuclease/phosphatase"/>
</dbReference>
<protein>
    <submittedName>
        <fullName evidence="15">Putative RNA-directed DNA polymerase from transposon BS</fullName>
    </submittedName>
</protein>
<evidence type="ECO:0000313" key="8">
    <source>
        <dbReference type="EMBL" id="JAG19579.1"/>
    </source>
</evidence>